<keyword evidence="3" id="KW-0464">Manganese</keyword>
<evidence type="ECO:0000259" key="5">
    <source>
        <dbReference type="PROSITE" id="PS00125"/>
    </source>
</evidence>
<comment type="catalytic activity">
    <reaction evidence="4">
        <text>O-phospho-L-threonyl-[protein] + H2O = L-threonyl-[protein] + phosphate</text>
        <dbReference type="Rhea" id="RHEA:47004"/>
        <dbReference type="Rhea" id="RHEA-COMP:11060"/>
        <dbReference type="Rhea" id="RHEA-COMP:11605"/>
        <dbReference type="ChEBI" id="CHEBI:15377"/>
        <dbReference type="ChEBI" id="CHEBI:30013"/>
        <dbReference type="ChEBI" id="CHEBI:43474"/>
        <dbReference type="ChEBI" id="CHEBI:61977"/>
        <dbReference type="EC" id="3.1.3.16"/>
    </reaction>
</comment>
<dbReference type="AlphaFoldDB" id="A0A9Q0L847"/>
<dbReference type="Proteomes" id="UP001149090">
    <property type="component" value="Unassembled WGS sequence"/>
</dbReference>
<sequence>MDVDWCIEKLTKNPPEVLPEQIVKEICDKIKELLIYESNVAVVKTPVSVVGDIHGQYYDLMEMFKVGGECPDTNYLFLGNYVDRGYYSVETLSLLACLKIRYPSRITLLRGNHESRAVTQVYGFYGECLRKYGNTNVWKYFTEIGPGYLFGQDTVNKFIQGNNLSLIVRSHQLCLDGHQIIFSRKLSTIWSAPNFCYRCGNVATILEVYNESDKESDPIFNFNYNTYTAAPDSERIFPTLETAKDIPDYFQ</sequence>
<evidence type="ECO:0000256" key="1">
    <source>
        <dbReference type="ARBA" id="ARBA00022723"/>
    </source>
</evidence>
<dbReference type="Pfam" id="PF00149">
    <property type="entry name" value="Metallophos"/>
    <property type="match status" value="1"/>
</dbReference>
<dbReference type="PRINTS" id="PR00114">
    <property type="entry name" value="STPHPHTASE"/>
</dbReference>
<evidence type="ECO:0000313" key="7">
    <source>
        <dbReference type="Proteomes" id="UP001149090"/>
    </source>
</evidence>
<comment type="similarity">
    <text evidence="4">Belongs to the PPP phosphatase family.</text>
</comment>
<proteinExistence type="inferred from homology"/>
<accession>A0A9Q0L847</accession>
<dbReference type="PANTHER" id="PTHR45619">
    <property type="entry name" value="SERINE/THREONINE-PROTEIN PHOSPHATASE PP2A-RELATED"/>
    <property type="match status" value="1"/>
</dbReference>
<comment type="caution">
    <text evidence="6">The sequence shown here is derived from an EMBL/GenBank/DDBJ whole genome shotgun (WGS) entry which is preliminary data.</text>
</comment>
<dbReference type="GO" id="GO:0004722">
    <property type="term" value="F:protein serine/threonine phosphatase activity"/>
    <property type="evidence" value="ECO:0007669"/>
    <property type="project" value="UniProtKB-EC"/>
</dbReference>
<feature type="domain" description="Serine/threonine specific protein phosphatases" evidence="5">
    <location>
        <begin position="109"/>
        <end position="114"/>
    </location>
</feature>
<evidence type="ECO:0000256" key="3">
    <source>
        <dbReference type="ARBA" id="ARBA00023211"/>
    </source>
</evidence>
<dbReference type="InterPro" id="IPR006186">
    <property type="entry name" value="Ser/Thr-sp_prot-phosphatase"/>
</dbReference>
<dbReference type="Gene3D" id="3.60.21.10">
    <property type="match status" value="2"/>
</dbReference>
<organism evidence="6 7">
    <name type="scientific">Anaeramoeba ignava</name>
    <name type="common">Anaerobic marine amoeba</name>
    <dbReference type="NCBI Taxonomy" id="1746090"/>
    <lineage>
        <taxon>Eukaryota</taxon>
        <taxon>Metamonada</taxon>
        <taxon>Anaeramoebidae</taxon>
        <taxon>Anaeramoeba</taxon>
    </lineage>
</organism>
<gene>
    <name evidence="6" type="ORF">M0811_13220</name>
</gene>
<dbReference type="SUPFAM" id="SSF56300">
    <property type="entry name" value="Metallo-dependent phosphatases"/>
    <property type="match status" value="1"/>
</dbReference>
<dbReference type="OMA" id="QRGAGYT"/>
<protein>
    <recommendedName>
        <fullName evidence="4">Serine/threonine-protein phosphatase</fullName>
        <ecNumber evidence="4">3.1.3.16</ecNumber>
    </recommendedName>
</protein>
<dbReference type="PROSITE" id="PS00125">
    <property type="entry name" value="SER_THR_PHOSPHATASE"/>
    <property type="match status" value="1"/>
</dbReference>
<keyword evidence="2 4" id="KW-0378">Hydrolase</keyword>
<keyword evidence="7" id="KW-1185">Reference proteome</keyword>
<keyword evidence="1" id="KW-0479">Metal-binding</keyword>
<evidence type="ECO:0000256" key="2">
    <source>
        <dbReference type="ARBA" id="ARBA00022801"/>
    </source>
</evidence>
<name>A0A9Q0L847_ANAIG</name>
<dbReference type="InterPro" id="IPR029052">
    <property type="entry name" value="Metallo-depent_PP-like"/>
</dbReference>
<dbReference type="GO" id="GO:0046872">
    <property type="term" value="F:metal ion binding"/>
    <property type="evidence" value="ECO:0007669"/>
    <property type="project" value="UniProtKB-KW"/>
</dbReference>
<reference evidence="6" key="1">
    <citation type="submission" date="2022-10" db="EMBL/GenBank/DDBJ databases">
        <title>Novel sulphate-reducing endosymbionts in the free-living metamonad Anaeramoeba.</title>
        <authorList>
            <person name="Jerlstrom-Hultqvist J."/>
            <person name="Cepicka I."/>
            <person name="Gallot-Lavallee L."/>
            <person name="Salas-Leiva D."/>
            <person name="Curtis B.A."/>
            <person name="Zahonova K."/>
            <person name="Pipaliya S."/>
            <person name="Dacks J."/>
            <person name="Roger A.J."/>
        </authorList>
    </citation>
    <scope>NUCLEOTIDE SEQUENCE</scope>
    <source>
        <strain evidence="6">BMAN</strain>
    </source>
</reference>
<dbReference type="OrthoDB" id="1930084at2759"/>
<dbReference type="InterPro" id="IPR047129">
    <property type="entry name" value="PPA2-like"/>
</dbReference>
<evidence type="ECO:0000313" key="6">
    <source>
        <dbReference type="EMBL" id="KAJ5067170.1"/>
    </source>
</evidence>
<evidence type="ECO:0000256" key="4">
    <source>
        <dbReference type="RuleBase" id="RU004273"/>
    </source>
</evidence>
<dbReference type="EMBL" id="JAPDFW010000133">
    <property type="protein sequence ID" value="KAJ5067170.1"/>
    <property type="molecule type" value="Genomic_DNA"/>
</dbReference>
<dbReference type="SMART" id="SM00156">
    <property type="entry name" value="PP2Ac"/>
    <property type="match status" value="1"/>
</dbReference>
<dbReference type="InterPro" id="IPR004843">
    <property type="entry name" value="Calcineurin-like_PHP"/>
</dbReference>
<dbReference type="EC" id="3.1.3.16" evidence="4"/>